<evidence type="ECO:0000313" key="2">
    <source>
        <dbReference type="EMBL" id="MCF2218401.1"/>
    </source>
</evidence>
<dbReference type="InterPro" id="IPR035897">
    <property type="entry name" value="Toll_tir_struct_dom_sf"/>
</dbReference>
<gene>
    <name evidence="2" type="ORF">H9Q08_03705</name>
</gene>
<organism evidence="2 3">
    <name type="scientific">Chryseobacterium indicum</name>
    <dbReference type="NCBI Taxonomy" id="2766954"/>
    <lineage>
        <taxon>Bacteria</taxon>
        <taxon>Pseudomonadati</taxon>
        <taxon>Bacteroidota</taxon>
        <taxon>Flavobacteriia</taxon>
        <taxon>Flavobacteriales</taxon>
        <taxon>Weeksellaceae</taxon>
        <taxon>Chryseobacterium group</taxon>
        <taxon>Chryseobacterium</taxon>
    </lineage>
</organism>
<dbReference type="SUPFAM" id="SSF52200">
    <property type="entry name" value="Toll/Interleukin receptor TIR domain"/>
    <property type="match status" value="1"/>
</dbReference>
<dbReference type="Gene3D" id="3.40.50.10140">
    <property type="entry name" value="Toll/interleukin-1 receptor homology (TIR) domain"/>
    <property type="match status" value="1"/>
</dbReference>
<comment type="caution">
    <text evidence="2">The sequence shown here is derived from an EMBL/GenBank/DDBJ whole genome shotgun (WGS) entry which is preliminary data.</text>
</comment>
<dbReference type="EMBL" id="JACSGT010000001">
    <property type="protein sequence ID" value="MCF2218401.1"/>
    <property type="molecule type" value="Genomic_DNA"/>
</dbReference>
<proteinExistence type="predicted"/>
<keyword evidence="3" id="KW-1185">Reference proteome</keyword>
<evidence type="ECO:0000259" key="1">
    <source>
        <dbReference type="Pfam" id="PF13676"/>
    </source>
</evidence>
<name>A0ABS9C4Y9_9FLAO</name>
<sequence length="270" mass="30988">MNNIFISWSGEASMKIAQELKNWLPKIIQSSKPYYTPDDIEKGTRWLPDINAKLSECLIGLICLTKDNTEKPWILFEAGALSNRLEKSKVCPILFGLKKSEVTSPLSNFQLTTFNSSEMFDLVKSINNSMDERAVDKEVLKSTFDAFFPEFQKKIEKILNEDSSDIKKPERSERDILEEILDLVRKHENIRTTNVTSASSITLQDLLKNYPQNTEKIIYNIGDKVSHILYGYGIVDRVIIDEQNRQAIWVNFENGHIGAVRNDIQLTKLL</sequence>
<dbReference type="Pfam" id="PF13676">
    <property type="entry name" value="TIR_2"/>
    <property type="match status" value="1"/>
</dbReference>
<evidence type="ECO:0000313" key="3">
    <source>
        <dbReference type="Proteomes" id="UP001430374"/>
    </source>
</evidence>
<protein>
    <submittedName>
        <fullName evidence="2">TIR domain-containing protein</fullName>
    </submittedName>
</protein>
<feature type="domain" description="TIR" evidence="1">
    <location>
        <begin position="4"/>
        <end position="115"/>
    </location>
</feature>
<reference evidence="2" key="1">
    <citation type="submission" date="2021-08" db="EMBL/GenBank/DDBJ databases">
        <title>Complete genome sequence of Chryseobacterium sp strain PS-8.</title>
        <authorList>
            <person name="Das S.K."/>
        </authorList>
    </citation>
    <scope>NUCLEOTIDE SEQUENCE</scope>
    <source>
        <strain evidence="2">PS-8</strain>
    </source>
</reference>
<dbReference type="RefSeq" id="WP_235130156.1">
    <property type="nucleotide sequence ID" value="NZ_JACSGT010000001.1"/>
</dbReference>
<accession>A0ABS9C4Y9</accession>
<dbReference type="InterPro" id="IPR000157">
    <property type="entry name" value="TIR_dom"/>
</dbReference>
<dbReference type="Proteomes" id="UP001430374">
    <property type="component" value="Unassembled WGS sequence"/>
</dbReference>